<dbReference type="GO" id="GO:0003984">
    <property type="term" value="F:acetolactate synthase activity"/>
    <property type="evidence" value="ECO:0007669"/>
    <property type="project" value="UniProtKB-UniRule"/>
</dbReference>
<keyword evidence="5 8" id="KW-0028">Amino-acid biosynthesis</keyword>
<evidence type="ECO:0000256" key="2">
    <source>
        <dbReference type="ARBA" id="ARBA00005025"/>
    </source>
</evidence>
<dbReference type="GO" id="GO:0005829">
    <property type="term" value="C:cytosol"/>
    <property type="evidence" value="ECO:0007669"/>
    <property type="project" value="TreeGrafter"/>
</dbReference>
<keyword evidence="11" id="KW-1185">Reference proteome</keyword>
<dbReference type="AlphaFoldDB" id="A0A081C417"/>
<dbReference type="GO" id="GO:0009097">
    <property type="term" value="P:isoleucine biosynthetic process"/>
    <property type="evidence" value="ECO:0007669"/>
    <property type="project" value="UniProtKB-UniRule"/>
</dbReference>
<dbReference type="FunFam" id="3.30.70.1150:FF:000001">
    <property type="entry name" value="Acetolactate synthase small subunit"/>
    <property type="match status" value="1"/>
</dbReference>
<evidence type="ECO:0000313" key="11">
    <source>
        <dbReference type="Proteomes" id="UP000030661"/>
    </source>
</evidence>
<reference evidence="10" key="1">
    <citation type="journal article" date="2015" name="PeerJ">
        <title>First genomic representation of candidate bacterial phylum KSB3 points to enhanced environmental sensing as a trigger of wastewater bulking.</title>
        <authorList>
            <person name="Sekiguchi Y."/>
            <person name="Ohashi A."/>
            <person name="Parks D.H."/>
            <person name="Yamauchi T."/>
            <person name="Tyson G.W."/>
            <person name="Hugenholtz P."/>
        </authorList>
    </citation>
    <scope>NUCLEOTIDE SEQUENCE [LARGE SCALE GENOMIC DNA]</scope>
</reference>
<keyword evidence="6 8" id="KW-0100">Branched-chain amino acid biosynthesis</keyword>
<gene>
    <name evidence="10" type="ORF">U27_06306</name>
</gene>
<comment type="function">
    <text evidence="8">Catalyzes the conversion of 2 pyruvate molecules into acetolactate in the first common step of the biosynthetic pathway of the branched-amino acids such as leucine, isoleucine, and valine.</text>
</comment>
<sequence>MRHTISVLVENKFGVLARVASLFSAKGYNIDSLSVGETVDPDVSRMTIVVTGDDTVLEQIIKQLRRLIDVIKVSDLTQGHYLERELVLIKVNAEPATRSEILNIVNIFRGKIVDVSPKYYVVEITGDRGKVDAILKLLTPFGVKEIARTGKVAISRGIQS</sequence>
<dbReference type="InterPro" id="IPR004789">
    <property type="entry name" value="Acetalactate_synth_ssu"/>
</dbReference>
<dbReference type="STRING" id="1499967.U27_06306"/>
<dbReference type="Proteomes" id="UP000030661">
    <property type="component" value="Unassembled WGS sequence"/>
</dbReference>
<evidence type="ECO:0000256" key="4">
    <source>
        <dbReference type="ARBA" id="ARBA00011744"/>
    </source>
</evidence>
<dbReference type="InterPro" id="IPR054480">
    <property type="entry name" value="AHAS_small-like_ACT"/>
</dbReference>
<accession>A0A081C417</accession>
<evidence type="ECO:0000313" key="10">
    <source>
        <dbReference type="EMBL" id="GAK59322.1"/>
    </source>
</evidence>
<dbReference type="InterPro" id="IPR045865">
    <property type="entry name" value="ACT-like_dom_sf"/>
</dbReference>
<dbReference type="UniPathway" id="UPA00047">
    <property type="reaction ID" value="UER00055"/>
</dbReference>
<evidence type="ECO:0000256" key="7">
    <source>
        <dbReference type="ARBA" id="ARBA00048670"/>
    </source>
</evidence>
<dbReference type="PANTHER" id="PTHR30239:SF0">
    <property type="entry name" value="ACETOLACTATE SYNTHASE SMALL SUBUNIT 1, CHLOROPLASTIC"/>
    <property type="match status" value="1"/>
</dbReference>
<comment type="catalytic activity">
    <reaction evidence="7 8">
        <text>2 pyruvate + H(+) = (2S)-2-acetolactate + CO2</text>
        <dbReference type="Rhea" id="RHEA:25249"/>
        <dbReference type="ChEBI" id="CHEBI:15361"/>
        <dbReference type="ChEBI" id="CHEBI:15378"/>
        <dbReference type="ChEBI" id="CHEBI:16526"/>
        <dbReference type="ChEBI" id="CHEBI:58476"/>
        <dbReference type="EC" id="2.2.1.6"/>
    </reaction>
</comment>
<dbReference type="Pfam" id="PF10369">
    <property type="entry name" value="ALS_ss_C"/>
    <property type="match status" value="1"/>
</dbReference>
<dbReference type="Pfam" id="PF22629">
    <property type="entry name" value="ACT_AHAS_ss"/>
    <property type="match status" value="1"/>
</dbReference>
<evidence type="ECO:0000256" key="5">
    <source>
        <dbReference type="ARBA" id="ARBA00022605"/>
    </source>
</evidence>
<dbReference type="PANTHER" id="PTHR30239">
    <property type="entry name" value="ACETOLACTATE SYNTHASE SMALL SUBUNIT"/>
    <property type="match status" value="1"/>
</dbReference>
<dbReference type="PROSITE" id="PS51671">
    <property type="entry name" value="ACT"/>
    <property type="match status" value="1"/>
</dbReference>
<proteinExistence type="inferred from homology"/>
<dbReference type="InterPro" id="IPR019455">
    <property type="entry name" value="Acetolactate_synth_ssu_C"/>
</dbReference>
<feature type="domain" description="ACT" evidence="9">
    <location>
        <begin position="4"/>
        <end position="78"/>
    </location>
</feature>
<protein>
    <recommendedName>
        <fullName evidence="8">Acetolactate synthase small subunit</fullName>
        <shortName evidence="8">AHAS</shortName>
        <shortName evidence="8">ALS</shortName>
        <ecNumber evidence="8">2.2.1.6</ecNumber>
    </recommendedName>
    <alternativeName>
        <fullName evidence="8">Acetohydroxy-acid synthase small subunit</fullName>
    </alternativeName>
</protein>
<dbReference type="eggNOG" id="COG0440">
    <property type="taxonomic scope" value="Bacteria"/>
</dbReference>
<dbReference type="Gene3D" id="3.30.70.1150">
    <property type="entry name" value="ACT-like. Chain A, domain 2"/>
    <property type="match status" value="1"/>
</dbReference>
<organism evidence="10">
    <name type="scientific">Vecturithrix granuli</name>
    <dbReference type="NCBI Taxonomy" id="1499967"/>
    <lineage>
        <taxon>Bacteria</taxon>
        <taxon>Candidatus Moduliflexota</taxon>
        <taxon>Candidatus Vecturitrichia</taxon>
        <taxon>Candidatus Vecturitrichales</taxon>
        <taxon>Candidatus Vecturitrichaceae</taxon>
        <taxon>Candidatus Vecturithrix</taxon>
    </lineage>
</organism>
<dbReference type="GO" id="GO:1990610">
    <property type="term" value="F:acetolactate synthase regulator activity"/>
    <property type="evidence" value="ECO:0007669"/>
    <property type="project" value="UniProtKB-UniRule"/>
</dbReference>
<dbReference type="InterPro" id="IPR027271">
    <property type="entry name" value="Acetolactate_synth/TF_NikR_C"/>
</dbReference>
<dbReference type="NCBIfam" id="TIGR00119">
    <property type="entry name" value="acolac_sm"/>
    <property type="match status" value="1"/>
</dbReference>
<evidence type="ECO:0000256" key="1">
    <source>
        <dbReference type="ARBA" id="ARBA00004974"/>
    </source>
</evidence>
<comment type="similarity">
    <text evidence="3 8">Belongs to the acetolactate synthase small subunit family.</text>
</comment>
<dbReference type="UniPathway" id="UPA00049">
    <property type="reaction ID" value="UER00059"/>
</dbReference>
<keyword evidence="8" id="KW-0808">Transferase</keyword>
<dbReference type="CDD" id="cd04878">
    <property type="entry name" value="ACT_AHAS"/>
    <property type="match status" value="1"/>
</dbReference>
<dbReference type="InterPro" id="IPR002912">
    <property type="entry name" value="ACT_dom"/>
</dbReference>
<dbReference type="SUPFAM" id="SSF55021">
    <property type="entry name" value="ACT-like"/>
    <property type="match status" value="2"/>
</dbReference>
<comment type="pathway">
    <text evidence="2 8">Amino-acid biosynthesis; L-valine biosynthesis; L-valine from pyruvate: step 1/4.</text>
</comment>
<evidence type="ECO:0000256" key="6">
    <source>
        <dbReference type="ARBA" id="ARBA00023304"/>
    </source>
</evidence>
<evidence type="ECO:0000256" key="8">
    <source>
        <dbReference type="RuleBase" id="RU368092"/>
    </source>
</evidence>
<name>A0A081C417_VECG1</name>
<dbReference type="GO" id="GO:0009099">
    <property type="term" value="P:L-valine biosynthetic process"/>
    <property type="evidence" value="ECO:0007669"/>
    <property type="project" value="UniProtKB-UniRule"/>
</dbReference>
<dbReference type="EMBL" id="DF820470">
    <property type="protein sequence ID" value="GAK59322.1"/>
    <property type="molecule type" value="Genomic_DNA"/>
</dbReference>
<comment type="subunit">
    <text evidence="4 8">Dimer of large and small chains.</text>
</comment>
<dbReference type="EC" id="2.2.1.6" evidence="8"/>
<comment type="pathway">
    <text evidence="1 8">Amino-acid biosynthesis; L-isoleucine biosynthesis; L-isoleucine from 2-oxobutanoate: step 1/4.</text>
</comment>
<dbReference type="HOGENOM" id="CLU_055003_1_3_0"/>
<dbReference type="FunFam" id="3.30.70.260:FF:000001">
    <property type="entry name" value="Acetolactate synthase, small subunit"/>
    <property type="match status" value="1"/>
</dbReference>
<dbReference type="NCBIfam" id="NF008864">
    <property type="entry name" value="PRK11895.1"/>
    <property type="match status" value="1"/>
</dbReference>
<evidence type="ECO:0000256" key="3">
    <source>
        <dbReference type="ARBA" id="ARBA00006341"/>
    </source>
</evidence>
<evidence type="ECO:0000259" key="9">
    <source>
        <dbReference type="PROSITE" id="PS51671"/>
    </source>
</evidence>
<dbReference type="InterPro" id="IPR039557">
    <property type="entry name" value="AHAS_ACT"/>
</dbReference>
<dbReference type="Gene3D" id="3.30.70.260">
    <property type="match status" value="1"/>
</dbReference>